<gene>
    <name evidence="1" type="ORF">PY650_33705</name>
</gene>
<comment type="caution">
    <text evidence="1">The sequence shown here is derived from an EMBL/GenBank/DDBJ whole genome shotgun (WGS) entry which is preliminary data.</text>
</comment>
<dbReference type="EMBL" id="JARFYN010000084">
    <property type="protein sequence ID" value="MDL2410453.1"/>
    <property type="molecule type" value="Genomic_DNA"/>
</dbReference>
<dbReference type="Proteomes" id="UP001172630">
    <property type="component" value="Unassembled WGS sequence"/>
</dbReference>
<organism evidence="1 2">
    <name type="scientific">Rhizobium calliandrae</name>
    <dbReference type="NCBI Taxonomy" id="1312182"/>
    <lineage>
        <taxon>Bacteria</taxon>
        <taxon>Pseudomonadati</taxon>
        <taxon>Pseudomonadota</taxon>
        <taxon>Alphaproteobacteria</taxon>
        <taxon>Hyphomicrobiales</taxon>
        <taxon>Rhizobiaceae</taxon>
        <taxon>Rhizobium/Agrobacterium group</taxon>
        <taxon>Rhizobium</taxon>
    </lineage>
</organism>
<accession>A0ABT7KSH9</accession>
<keyword evidence="2" id="KW-1185">Reference proteome</keyword>
<evidence type="ECO:0000313" key="2">
    <source>
        <dbReference type="Proteomes" id="UP001172630"/>
    </source>
</evidence>
<evidence type="ECO:0000313" key="1">
    <source>
        <dbReference type="EMBL" id="MDL2410453.1"/>
    </source>
</evidence>
<dbReference type="RefSeq" id="WP_285884328.1">
    <property type="nucleotide sequence ID" value="NZ_JARFYN010000084.1"/>
</dbReference>
<name>A0ABT7KSH9_9HYPH</name>
<protein>
    <submittedName>
        <fullName evidence="1">Uncharacterized protein</fullName>
    </submittedName>
</protein>
<proteinExistence type="predicted"/>
<reference evidence="1" key="1">
    <citation type="submission" date="2023-06" db="EMBL/GenBank/DDBJ databases">
        <title>Phylogenetic Diversity of Rhizobium strains.</title>
        <authorList>
            <person name="Moura F.T."/>
            <person name="Helene L.C.F."/>
            <person name="Hungria M."/>
        </authorList>
    </citation>
    <scope>NUCLEOTIDE SEQUENCE</scope>
    <source>
        <strain evidence="1">CCGE524</strain>
    </source>
</reference>
<sequence length="98" mass="11152">MSEQFRALRMAAAHFNRKKPTYVGVIPALGNAFDWLIQREVTNNENISVLDFEEFRPQAQRCLSVNRLSLAVRSIASPGLRKFDLAVHHVVEAGAFRR</sequence>